<gene>
    <name evidence="4" type="ORF">H9Q78_06220</name>
</gene>
<dbReference type="AlphaFoldDB" id="A0A7G9G7C4"/>
<proteinExistence type="predicted"/>
<keyword evidence="2" id="KW-0812">Transmembrane</keyword>
<reference evidence="4 5" key="1">
    <citation type="submission" date="2020-08" db="EMBL/GenBank/DDBJ databases">
        <authorList>
            <person name="Liu C."/>
            <person name="Sun Q."/>
        </authorList>
    </citation>
    <scope>NUCLEOTIDE SEQUENCE [LARGE SCALE GENOMIC DNA]</scope>
    <source>
        <strain evidence="4 5">NSJ-38</strain>
    </source>
</reference>
<protein>
    <submittedName>
        <fullName evidence="4">Phospholipase D family protein</fullName>
    </submittedName>
</protein>
<dbReference type="PANTHER" id="PTHR21248">
    <property type="entry name" value="CARDIOLIPIN SYNTHASE"/>
    <property type="match status" value="1"/>
</dbReference>
<feature type="transmembrane region" description="Helical" evidence="2">
    <location>
        <begin position="9"/>
        <end position="29"/>
    </location>
</feature>
<dbReference type="EMBL" id="CP060634">
    <property type="protein sequence ID" value="QNM06706.1"/>
    <property type="molecule type" value="Genomic_DNA"/>
</dbReference>
<name>A0A7G9G7C4_9FIRM</name>
<evidence type="ECO:0000313" key="4">
    <source>
        <dbReference type="EMBL" id="QNM06706.1"/>
    </source>
</evidence>
<dbReference type="Proteomes" id="UP000515823">
    <property type="component" value="Chromosome"/>
</dbReference>
<dbReference type="GO" id="GO:0030572">
    <property type="term" value="F:phosphatidyltransferase activity"/>
    <property type="evidence" value="ECO:0007669"/>
    <property type="project" value="UniProtKB-ARBA"/>
</dbReference>
<dbReference type="SMART" id="SM00155">
    <property type="entry name" value="PLDc"/>
    <property type="match status" value="2"/>
</dbReference>
<dbReference type="GO" id="GO:0032049">
    <property type="term" value="P:cardiolipin biosynthetic process"/>
    <property type="evidence" value="ECO:0007669"/>
    <property type="project" value="UniProtKB-ARBA"/>
</dbReference>
<dbReference type="InterPro" id="IPR025202">
    <property type="entry name" value="PLD-like_dom"/>
</dbReference>
<sequence length="479" mass="54671">MSGKWIRRLIMWLIICIILYLVIGAVAPFGHYPKPVLSAGQREKLDAFMDSDTSADRAAIVESNREALAERLRLMEGAKEEVILSTFDMRPGESTEDLAAMMLHKADEGVKIRILVDGISSVLRMEGKETFYALSSHPNIELKAYNPLNLLLPWKTQGRMHDKYVIADHTAYIMGGRNTFDYFLGDYHTANKSLDREILIYNTEWEQAGAKDSSVFELREYFEGVWGLKACKYFHEDEKLADKEKVKEKREELAKRYDGLREAYPEAFDGSRLEEKTVAAKGVLLMTGETGIYEKQPLVFQQVCELMKRGKERVLIHTPYVVCNKYMYGELGKVASSVEDVKMMINSVDNGDNFFGSADYLWNKKKVMGTGMEILEYDGGISTHGKSVIIDDNISVVGSFNFDLRSAYMDTEMMVAVKSEELTRQLSANMEELHQDCRKAADADTYEGERPEEARSLPWWKKPAMWTVGLIMQLFRFLV</sequence>
<dbReference type="SUPFAM" id="SSF56024">
    <property type="entry name" value="Phospholipase D/nuclease"/>
    <property type="match status" value="2"/>
</dbReference>
<dbReference type="CDD" id="cd09113">
    <property type="entry name" value="PLDc_ymdC_like_2"/>
    <property type="match status" value="1"/>
</dbReference>
<evidence type="ECO:0000256" key="2">
    <source>
        <dbReference type="SAM" id="Phobius"/>
    </source>
</evidence>
<accession>A0A7G9G7C4</accession>
<keyword evidence="5" id="KW-1185">Reference proteome</keyword>
<keyword evidence="2" id="KW-1133">Transmembrane helix</keyword>
<keyword evidence="2" id="KW-0472">Membrane</keyword>
<keyword evidence="1" id="KW-0175">Coiled coil</keyword>
<dbReference type="Gene3D" id="3.30.870.10">
    <property type="entry name" value="Endonuclease Chain A"/>
    <property type="match status" value="2"/>
</dbReference>
<feature type="domain" description="PLD phosphodiesterase" evidence="3">
    <location>
        <begin position="379"/>
        <end position="406"/>
    </location>
</feature>
<dbReference type="KEGG" id="qdo:H9Q78_06220"/>
<feature type="coiled-coil region" evidence="1">
    <location>
        <begin position="236"/>
        <end position="263"/>
    </location>
</feature>
<evidence type="ECO:0000256" key="1">
    <source>
        <dbReference type="SAM" id="Coils"/>
    </source>
</evidence>
<dbReference type="PROSITE" id="PS50035">
    <property type="entry name" value="PLD"/>
    <property type="match status" value="1"/>
</dbReference>
<dbReference type="InterPro" id="IPR001736">
    <property type="entry name" value="PLipase_D/transphosphatidylase"/>
</dbReference>
<evidence type="ECO:0000259" key="3">
    <source>
        <dbReference type="PROSITE" id="PS50035"/>
    </source>
</evidence>
<evidence type="ECO:0000313" key="5">
    <source>
        <dbReference type="Proteomes" id="UP000515823"/>
    </source>
</evidence>
<dbReference type="Pfam" id="PF13091">
    <property type="entry name" value="PLDc_2"/>
    <property type="match status" value="2"/>
</dbReference>
<dbReference type="PANTHER" id="PTHR21248:SF12">
    <property type="entry name" value="CARDIOLIPIN SYNTHASE C"/>
    <property type="match status" value="1"/>
</dbReference>
<organism evidence="4 5">
    <name type="scientific">Qiania dongpingensis</name>
    <dbReference type="NCBI Taxonomy" id="2763669"/>
    <lineage>
        <taxon>Bacteria</taxon>
        <taxon>Bacillati</taxon>
        <taxon>Bacillota</taxon>
        <taxon>Clostridia</taxon>
        <taxon>Lachnospirales</taxon>
        <taxon>Lachnospiraceae</taxon>
        <taxon>Qiania</taxon>
    </lineage>
</organism>